<feature type="transmembrane region" description="Helical" evidence="1">
    <location>
        <begin position="49"/>
        <end position="69"/>
    </location>
</feature>
<comment type="caution">
    <text evidence="2">The sequence shown here is derived from an EMBL/GenBank/DDBJ whole genome shotgun (WGS) entry which is preliminary data.</text>
</comment>
<keyword evidence="1" id="KW-0812">Transmembrane</keyword>
<feature type="transmembrane region" description="Helical" evidence="1">
    <location>
        <begin position="21"/>
        <end position="43"/>
    </location>
</feature>
<evidence type="ECO:0000313" key="2">
    <source>
        <dbReference type="EMBL" id="MBB4663167.1"/>
    </source>
</evidence>
<evidence type="ECO:0000313" key="3">
    <source>
        <dbReference type="Proteomes" id="UP000585272"/>
    </source>
</evidence>
<keyword evidence="1" id="KW-1133">Transmembrane helix</keyword>
<sequence length="202" mass="21810">MRSVGRYLVRLGRPLSLAGDVQTVVQWVVAAIALIASPTILGVAVGPAWALAGVLGVLLVLSVLAGLALQRESDHRGVASVVEAELVAAWEELNVATSRPGVFAWQRGIAEMEDWTRRTAEYIRLALGPAAAGRFTNPNAWFSSPRDARESVANMLLALAGSVDEREIRAGVGELARAAAIRRDNALRRLVEAERPQDRWWG</sequence>
<name>A0A840IDW5_9ACTN</name>
<dbReference type="AlphaFoldDB" id="A0A840IDW5"/>
<dbReference type="RefSeq" id="WP_221243053.1">
    <property type="nucleotide sequence ID" value="NZ_JACHNU010000003.1"/>
</dbReference>
<gene>
    <name evidence="2" type="ORF">BDZ31_002756</name>
</gene>
<dbReference type="EMBL" id="JACHNU010000003">
    <property type="protein sequence ID" value="MBB4663167.1"/>
    <property type="molecule type" value="Genomic_DNA"/>
</dbReference>
<organism evidence="2 3">
    <name type="scientific">Conexibacter arvalis</name>
    <dbReference type="NCBI Taxonomy" id="912552"/>
    <lineage>
        <taxon>Bacteria</taxon>
        <taxon>Bacillati</taxon>
        <taxon>Actinomycetota</taxon>
        <taxon>Thermoleophilia</taxon>
        <taxon>Solirubrobacterales</taxon>
        <taxon>Conexibacteraceae</taxon>
        <taxon>Conexibacter</taxon>
    </lineage>
</organism>
<keyword evidence="1" id="KW-0472">Membrane</keyword>
<dbReference type="Proteomes" id="UP000585272">
    <property type="component" value="Unassembled WGS sequence"/>
</dbReference>
<proteinExistence type="predicted"/>
<protein>
    <submittedName>
        <fullName evidence="2">Uncharacterized protein</fullName>
    </submittedName>
</protein>
<evidence type="ECO:0000256" key="1">
    <source>
        <dbReference type="SAM" id="Phobius"/>
    </source>
</evidence>
<accession>A0A840IDW5</accession>
<keyword evidence="3" id="KW-1185">Reference proteome</keyword>
<reference evidence="2 3" key="1">
    <citation type="submission" date="2020-08" db="EMBL/GenBank/DDBJ databases">
        <title>Genomic Encyclopedia of Archaeal and Bacterial Type Strains, Phase II (KMG-II): from individual species to whole genera.</title>
        <authorList>
            <person name="Goeker M."/>
        </authorList>
    </citation>
    <scope>NUCLEOTIDE SEQUENCE [LARGE SCALE GENOMIC DNA]</scope>
    <source>
        <strain evidence="2 3">DSM 23288</strain>
    </source>
</reference>